<organism evidence="1 2">
    <name type="scientific">Streptoalloteichus tenebrarius (strain ATCC 17920 / DSM 40477 / JCM 4838 / CBS 697.72 / NBRC 16177 / NCIMB 11028 / NRRL B-12390 / A12253. 1 / ISP 5477)</name>
    <name type="common">Streptomyces tenebrarius</name>
    <dbReference type="NCBI Taxonomy" id="1933"/>
    <lineage>
        <taxon>Bacteria</taxon>
        <taxon>Bacillati</taxon>
        <taxon>Actinomycetota</taxon>
        <taxon>Actinomycetes</taxon>
        <taxon>Pseudonocardiales</taxon>
        <taxon>Pseudonocardiaceae</taxon>
        <taxon>Streptoalloteichus</taxon>
    </lineage>
</organism>
<accession>A0ABT1HLQ5</accession>
<comment type="caution">
    <text evidence="1">The sequence shown here is derived from an EMBL/GenBank/DDBJ whole genome shotgun (WGS) entry which is preliminary data.</text>
</comment>
<protein>
    <submittedName>
        <fullName evidence="1">Uncharacterized protein</fullName>
    </submittedName>
</protein>
<name>A0ABT1HLQ5_STRSD</name>
<sequence>MDDVVTGQVKTLARAVVEKVAPEELPFFAATCEAYFSGRRSARNREDVLGFGLGEVVTLVGPVALALATSTVHHLAGEAGRSVAARGLSAFRRWRRRRSAEPPREEVAELPELSPAQEAELRVVLERRARELGVEPERVDEVVTALLSAFKRDE</sequence>
<evidence type="ECO:0000313" key="2">
    <source>
        <dbReference type="Proteomes" id="UP001205311"/>
    </source>
</evidence>
<dbReference type="Proteomes" id="UP001205311">
    <property type="component" value="Unassembled WGS sequence"/>
</dbReference>
<proteinExistence type="predicted"/>
<evidence type="ECO:0000313" key="1">
    <source>
        <dbReference type="EMBL" id="MCP2256419.1"/>
    </source>
</evidence>
<reference evidence="1 2" key="1">
    <citation type="submission" date="2022-06" db="EMBL/GenBank/DDBJ databases">
        <title>Genomic Encyclopedia of Archaeal and Bacterial Type Strains, Phase II (KMG-II): from individual species to whole genera.</title>
        <authorList>
            <person name="Goeker M."/>
        </authorList>
    </citation>
    <scope>NUCLEOTIDE SEQUENCE [LARGE SCALE GENOMIC DNA]</scope>
    <source>
        <strain evidence="1 2">DSM 40477</strain>
    </source>
</reference>
<dbReference type="RefSeq" id="WP_253667421.1">
    <property type="nucleotide sequence ID" value="NZ_JAMTCP010000001.1"/>
</dbReference>
<keyword evidence="2" id="KW-1185">Reference proteome</keyword>
<gene>
    <name evidence="1" type="ORF">LX15_000102</name>
</gene>
<dbReference type="EMBL" id="JAMTCP010000001">
    <property type="protein sequence ID" value="MCP2256419.1"/>
    <property type="molecule type" value="Genomic_DNA"/>
</dbReference>